<dbReference type="Pfam" id="PF07730">
    <property type="entry name" value="HisKA_3"/>
    <property type="match status" value="1"/>
</dbReference>
<organism evidence="11 12">
    <name type="scientific">Adonisia turfae CCMR0082</name>
    <dbReference type="NCBI Taxonomy" id="2304604"/>
    <lineage>
        <taxon>Bacteria</taxon>
        <taxon>Bacillati</taxon>
        <taxon>Cyanobacteriota</taxon>
        <taxon>Adonisia</taxon>
        <taxon>Adonisia turfae</taxon>
    </lineage>
</organism>
<keyword evidence="7" id="KW-0067">ATP-binding</keyword>
<proteinExistence type="predicted"/>
<keyword evidence="4" id="KW-0808">Transferase</keyword>
<evidence type="ECO:0000256" key="5">
    <source>
        <dbReference type="ARBA" id="ARBA00022741"/>
    </source>
</evidence>
<evidence type="ECO:0000313" key="11">
    <source>
        <dbReference type="EMBL" id="NEZ66819.1"/>
    </source>
</evidence>
<feature type="transmembrane region" description="Helical" evidence="9">
    <location>
        <begin position="124"/>
        <end position="145"/>
    </location>
</feature>
<keyword evidence="6 11" id="KW-0418">Kinase</keyword>
<dbReference type="InterPro" id="IPR011712">
    <property type="entry name" value="Sig_transdc_His_kin_sub3_dim/P"/>
</dbReference>
<evidence type="ECO:0000313" key="12">
    <source>
        <dbReference type="Proteomes" id="UP000473574"/>
    </source>
</evidence>
<reference evidence="11 12" key="1">
    <citation type="journal article" date="2020" name="Microb. Ecol.">
        <title>Ecogenomics of the Marine Benthic Filamentous Cyanobacterium Adonisia.</title>
        <authorList>
            <person name="Walter J.M."/>
            <person name="Coutinho F.H."/>
            <person name="Leomil L."/>
            <person name="Hargreaves P.I."/>
            <person name="Campeao M.E."/>
            <person name="Vieira V.V."/>
            <person name="Silva B.S."/>
            <person name="Fistarol G.O."/>
            <person name="Salomon P.S."/>
            <person name="Sawabe T."/>
            <person name="Mino S."/>
            <person name="Hosokawa M."/>
            <person name="Miyashita H."/>
            <person name="Maruyama F."/>
            <person name="van Verk M.C."/>
            <person name="Dutilh B.E."/>
            <person name="Thompson C.C."/>
            <person name="Thompson F.L."/>
        </authorList>
    </citation>
    <scope>NUCLEOTIDE SEQUENCE [LARGE SCALE GENOMIC DNA]</scope>
    <source>
        <strain evidence="11 12">CCMR0082</strain>
    </source>
</reference>
<feature type="domain" description="Histidine kinase" evidence="10">
    <location>
        <begin position="330"/>
        <end position="415"/>
    </location>
</feature>
<evidence type="ECO:0000256" key="2">
    <source>
        <dbReference type="ARBA" id="ARBA00012438"/>
    </source>
</evidence>
<accession>A0A6M0SEA2</accession>
<gene>
    <name evidence="11" type="ORF">D0962_29380</name>
</gene>
<dbReference type="AlphaFoldDB" id="A0A6M0SEA2"/>
<evidence type="ECO:0000256" key="4">
    <source>
        <dbReference type="ARBA" id="ARBA00022679"/>
    </source>
</evidence>
<evidence type="ECO:0000256" key="6">
    <source>
        <dbReference type="ARBA" id="ARBA00022777"/>
    </source>
</evidence>
<comment type="caution">
    <text evidence="11">The sequence shown here is derived from an EMBL/GenBank/DDBJ whole genome shotgun (WGS) entry which is preliminary data.</text>
</comment>
<comment type="catalytic activity">
    <reaction evidence="1">
        <text>ATP + protein L-histidine = ADP + protein N-phospho-L-histidine.</text>
        <dbReference type="EC" id="2.7.13.3"/>
    </reaction>
</comment>
<dbReference type="Gene3D" id="3.30.565.10">
    <property type="entry name" value="Histidine kinase-like ATPase, C-terminal domain"/>
    <property type="match status" value="1"/>
</dbReference>
<keyword evidence="3" id="KW-0597">Phosphoprotein</keyword>
<dbReference type="GO" id="GO:0000155">
    <property type="term" value="F:phosphorelay sensor kinase activity"/>
    <property type="evidence" value="ECO:0007669"/>
    <property type="project" value="InterPro"/>
</dbReference>
<dbReference type="PROSITE" id="PS50109">
    <property type="entry name" value="HIS_KIN"/>
    <property type="match status" value="1"/>
</dbReference>
<dbReference type="GO" id="GO:0005524">
    <property type="term" value="F:ATP binding"/>
    <property type="evidence" value="ECO:0007669"/>
    <property type="project" value="UniProtKB-KW"/>
</dbReference>
<dbReference type="GO" id="GO:0046983">
    <property type="term" value="F:protein dimerization activity"/>
    <property type="evidence" value="ECO:0007669"/>
    <property type="project" value="InterPro"/>
</dbReference>
<dbReference type="InterPro" id="IPR003594">
    <property type="entry name" value="HATPase_dom"/>
</dbReference>
<dbReference type="RefSeq" id="WP_163669309.1">
    <property type="nucleotide sequence ID" value="NZ_QZCE01000002.1"/>
</dbReference>
<dbReference type="PANTHER" id="PTHR24421:SF10">
    <property type="entry name" value="NITRATE_NITRITE SENSOR PROTEIN NARQ"/>
    <property type="match status" value="1"/>
</dbReference>
<dbReference type="EC" id="2.7.13.3" evidence="2"/>
<feature type="transmembrane region" description="Helical" evidence="9">
    <location>
        <begin position="21"/>
        <end position="43"/>
    </location>
</feature>
<name>A0A6M0SEA2_9CYAN</name>
<keyword evidence="5" id="KW-0547">Nucleotide-binding</keyword>
<keyword evidence="9" id="KW-0472">Membrane</keyword>
<evidence type="ECO:0000256" key="9">
    <source>
        <dbReference type="SAM" id="Phobius"/>
    </source>
</evidence>
<keyword evidence="9" id="KW-0812">Transmembrane</keyword>
<keyword evidence="8" id="KW-0902">Two-component regulatory system</keyword>
<evidence type="ECO:0000256" key="1">
    <source>
        <dbReference type="ARBA" id="ARBA00000085"/>
    </source>
</evidence>
<protein>
    <recommendedName>
        <fullName evidence="2">histidine kinase</fullName>
        <ecNumber evidence="2">2.7.13.3</ecNumber>
    </recommendedName>
</protein>
<feature type="transmembrane region" description="Helical" evidence="9">
    <location>
        <begin position="165"/>
        <end position="188"/>
    </location>
</feature>
<dbReference type="InterPro" id="IPR050482">
    <property type="entry name" value="Sensor_HK_TwoCompSys"/>
</dbReference>
<evidence type="ECO:0000256" key="3">
    <source>
        <dbReference type="ARBA" id="ARBA00022553"/>
    </source>
</evidence>
<dbReference type="PANTHER" id="PTHR24421">
    <property type="entry name" value="NITRATE/NITRITE SENSOR PROTEIN NARX-RELATED"/>
    <property type="match status" value="1"/>
</dbReference>
<evidence type="ECO:0000256" key="7">
    <source>
        <dbReference type="ARBA" id="ARBA00022840"/>
    </source>
</evidence>
<feature type="transmembrane region" description="Helical" evidence="9">
    <location>
        <begin position="76"/>
        <end position="92"/>
    </location>
</feature>
<feature type="transmembrane region" description="Helical" evidence="9">
    <location>
        <begin position="49"/>
        <end position="69"/>
    </location>
</feature>
<dbReference type="InterPro" id="IPR005467">
    <property type="entry name" value="His_kinase_dom"/>
</dbReference>
<dbReference type="SMART" id="SM00387">
    <property type="entry name" value="HATPase_c"/>
    <property type="match status" value="1"/>
</dbReference>
<dbReference type="InterPro" id="IPR036890">
    <property type="entry name" value="HATPase_C_sf"/>
</dbReference>
<evidence type="ECO:0000256" key="8">
    <source>
        <dbReference type="ARBA" id="ARBA00023012"/>
    </source>
</evidence>
<dbReference type="SUPFAM" id="SSF55874">
    <property type="entry name" value="ATPase domain of HSP90 chaperone/DNA topoisomerase II/histidine kinase"/>
    <property type="match status" value="1"/>
</dbReference>
<dbReference type="Proteomes" id="UP000473574">
    <property type="component" value="Unassembled WGS sequence"/>
</dbReference>
<keyword evidence="9" id="KW-1133">Transmembrane helix</keyword>
<dbReference type="EMBL" id="QZCE01000002">
    <property type="protein sequence ID" value="NEZ66819.1"/>
    <property type="molecule type" value="Genomic_DNA"/>
</dbReference>
<dbReference type="Pfam" id="PF02518">
    <property type="entry name" value="HATPase_c"/>
    <property type="match status" value="1"/>
</dbReference>
<dbReference type="CDD" id="cd16917">
    <property type="entry name" value="HATPase_UhpB-NarQ-NarX-like"/>
    <property type="match status" value="1"/>
</dbReference>
<sequence>MVLNPPSRLFPDLTVTRPLRILLHIEWILLSMGVLVSITAMVFHRTFQVTWLELLLFGLIGVMGLYLPLTQCRAKILYTAIELSLFGILVLRCFDNPLMVRIIPLLGLVIIIRSCQIFHTRGRLVVAGITFGSHLFLSLTLGQTAMSRNLSRLMSTPEAWQVSVFQTNAIILFTLALLFVFLLVDALLSLHRNQQKLESAHGQLQQYALQVEGQAALQERNRIAREIHDSLGHSLTAQTILLENVLLFWGQDNGRAKSYLLEAKDSSYQALKEVSRAVAALRDSPQTDKSLQVAITELVNKVCQSTPITPACEINITAPLSDELSLTAYRIVQEALTNVVKHAQATQLSVQLSTKPQSLYVEVLDNGKGFDPSKNTTGFGLRGMKERAIALSGTCQIWSASGTGCRISVILPLPQTLESPLPLPNLNSVSVTGDQNFI</sequence>
<dbReference type="Gene3D" id="1.20.5.1930">
    <property type="match status" value="1"/>
</dbReference>
<dbReference type="GO" id="GO:0016020">
    <property type="term" value="C:membrane"/>
    <property type="evidence" value="ECO:0007669"/>
    <property type="project" value="InterPro"/>
</dbReference>
<feature type="transmembrane region" description="Helical" evidence="9">
    <location>
        <begin position="98"/>
        <end position="115"/>
    </location>
</feature>
<evidence type="ECO:0000259" key="10">
    <source>
        <dbReference type="PROSITE" id="PS50109"/>
    </source>
</evidence>